<dbReference type="InterPro" id="IPR007526">
    <property type="entry name" value="SWIRM"/>
</dbReference>
<keyword evidence="4" id="KW-1185">Reference proteome</keyword>
<dbReference type="Proteomes" id="UP000054516">
    <property type="component" value="Unassembled WGS sequence"/>
</dbReference>
<reference evidence="3" key="1">
    <citation type="submission" date="2016-03" db="EMBL/GenBank/DDBJ databases">
        <title>Draft genome sequence of Rosellinia necatrix.</title>
        <authorList>
            <person name="Kanematsu S."/>
        </authorList>
    </citation>
    <scope>NUCLEOTIDE SEQUENCE [LARGE SCALE GENOMIC DNA]</scope>
    <source>
        <strain evidence="3">W97</strain>
    </source>
</reference>
<dbReference type="Pfam" id="PF04433">
    <property type="entry name" value="SWIRM"/>
    <property type="match status" value="1"/>
</dbReference>
<dbReference type="Gene3D" id="1.10.10.10">
    <property type="entry name" value="Winged helix-like DNA-binding domain superfamily/Winged helix DNA-binding domain"/>
    <property type="match status" value="1"/>
</dbReference>
<dbReference type="FunFam" id="1.10.10.10:FF:000087">
    <property type="entry name" value="Transcriptional adapter 2"/>
    <property type="match status" value="1"/>
</dbReference>
<evidence type="ECO:0000256" key="1">
    <source>
        <dbReference type="SAM" id="MobiDB-lite"/>
    </source>
</evidence>
<dbReference type="AlphaFoldDB" id="A0A1W2TIM1"/>
<proteinExistence type="predicted"/>
<dbReference type="STRING" id="77044.A0A1W2TIM1"/>
<accession>A0A1W2TIM1</accession>
<feature type="region of interest" description="Disordered" evidence="1">
    <location>
        <begin position="37"/>
        <end position="60"/>
    </location>
</feature>
<organism evidence="3">
    <name type="scientific">Rosellinia necatrix</name>
    <name type="common">White root-rot fungus</name>
    <dbReference type="NCBI Taxonomy" id="77044"/>
    <lineage>
        <taxon>Eukaryota</taxon>
        <taxon>Fungi</taxon>
        <taxon>Dikarya</taxon>
        <taxon>Ascomycota</taxon>
        <taxon>Pezizomycotina</taxon>
        <taxon>Sordariomycetes</taxon>
        <taxon>Xylariomycetidae</taxon>
        <taxon>Xylariales</taxon>
        <taxon>Xylariaceae</taxon>
        <taxon>Rosellinia</taxon>
    </lineage>
</organism>
<dbReference type="SUPFAM" id="SSF46689">
    <property type="entry name" value="Homeodomain-like"/>
    <property type="match status" value="1"/>
</dbReference>
<dbReference type="InterPro" id="IPR009057">
    <property type="entry name" value="Homeodomain-like_sf"/>
</dbReference>
<sequence length="432" mass="48973">MPAPFRQVSDWHHHRRHHYLNNKTTNYFCNKDDVNNNNNIDQDQKPIMASTSPKLPESRKPCDINNLMSPPEPLKFESFAHNGNDCDTKGTNVSKSIDTVMTDARRLPNPVPPLSPPISPATKPDHGVLDVAATSTADPILYPTHDITDSPPQGPLFVREESVDARRIVGEHVLARPAELFRHATPPEQDDYELVLYFKSQVMKKFLENPKPWLKRERDLLIADRQAQARHKQFKLQPLLPAKPQPIRKEVQRVKPARAPKVTKPAVIKQAPTKPRPIRAGPGPAATTRPIPRAPSSTPDPSPRRGATQTRADDDFNSVPDFCPPLDSMPTKISIKMEWKTGTTDLSQDPHRHLLHDEEITLASSLRLTAAVYLTSKRRIFVRRLECLRVGKEFRKTDAQQACKIDVNKASKLWTAFEKIGWLNESWVRPFL</sequence>
<feature type="domain" description="SWIRM" evidence="2">
    <location>
        <begin position="335"/>
        <end position="432"/>
    </location>
</feature>
<name>A0A1W2TIM1_ROSNE</name>
<evidence type="ECO:0000313" key="4">
    <source>
        <dbReference type="Proteomes" id="UP000054516"/>
    </source>
</evidence>
<protein>
    <submittedName>
        <fullName evidence="3">Putative swirm domain-containing protein</fullName>
    </submittedName>
</protein>
<dbReference type="OMA" id="YDRVGWF"/>
<dbReference type="InterPro" id="IPR036388">
    <property type="entry name" value="WH-like_DNA-bd_sf"/>
</dbReference>
<dbReference type="OrthoDB" id="5598695at2759"/>
<dbReference type="PROSITE" id="PS50934">
    <property type="entry name" value="SWIRM"/>
    <property type="match status" value="1"/>
</dbReference>
<evidence type="ECO:0000259" key="2">
    <source>
        <dbReference type="PROSITE" id="PS50934"/>
    </source>
</evidence>
<dbReference type="EMBL" id="DF977477">
    <property type="protein sequence ID" value="GAP88015.2"/>
    <property type="molecule type" value="Genomic_DNA"/>
</dbReference>
<gene>
    <name evidence="3" type="ORF">SAMD00023353_3200580</name>
</gene>
<dbReference type="GO" id="GO:0010468">
    <property type="term" value="P:regulation of gene expression"/>
    <property type="evidence" value="ECO:0007669"/>
    <property type="project" value="UniProtKB-ARBA"/>
</dbReference>
<feature type="region of interest" description="Disordered" evidence="1">
    <location>
        <begin position="232"/>
        <end position="323"/>
    </location>
</feature>
<feature type="compositionally biased region" description="Low complexity" evidence="1">
    <location>
        <begin position="278"/>
        <end position="295"/>
    </location>
</feature>
<evidence type="ECO:0000313" key="3">
    <source>
        <dbReference type="EMBL" id="GAP88015.2"/>
    </source>
</evidence>